<evidence type="ECO:0000256" key="1">
    <source>
        <dbReference type="ARBA" id="ARBA00001947"/>
    </source>
</evidence>
<keyword evidence="3" id="KW-0121">Carboxypeptidase</keyword>
<reference evidence="18" key="1">
    <citation type="submission" date="2022-10" db="EMBL/GenBank/DDBJ databases">
        <title>Genome assembly of Pristionchus species.</title>
        <authorList>
            <person name="Yoshida K."/>
            <person name="Sommer R.J."/>
        </authorList>
    </citation>
    <scope>NUCLEOTIDE SEQUENCE [LARGE SCALE GENOMIC DNA]</scope>
    <source>
        <strain evidence="18">RS5460</strain>
    </source>
</reference>
<dbReference type="SMART" id="SM00631">
    <property type="entry name" value="Zn_pept"/>
    <property type="match status" value="1"/>
</dbReference>
<dbReference type="Pfam" id="PF02244">
    <property type="entry name" value="Propep_M14"/>
    <property type="match status" value="1"/>
</dbReference>
<dbReference type="SUPFAM" id="SSF54897">
    <property type="entry name" value="Protease propeptides/inhibitors"/>
    <property type="match status" value="1"/>
</dbReference>
<evidence type="ECO:0000259" key="15">
    <source>
        <dbReference type="PROSITE" id="PS51670"/>
    </source>
</evidence>
<gene>
    <name evidence="17" type="ORF">PMAYCL1PPCAC_22797</name>
</gene>
<keyword evidence="7" id="KW-0378">Hydrolase</keyword>
<dbReference type="GO" id="GO:0005615">
    <property type="term" value="C:extracellular space"/>
    <property type="evidence" value="ECO:0007669"/>
    <property type="project" value="TreeGrafter"/>
</dbReference>
<dbReference type="PROSITE" id="PS52035">
    <property type="entry name" value="PEPTIDASE_M14"/>
    <property type="match status" value="1"/>
</dbReference>
<dbReference type="Pfam" id="PF01549">
    <property type="entry name" value="ShK"/>
    <property type="match status" value="1"/>
</dbReference>
<dbReference type="GO" id="GO:0004181">
    <property type="term" value="F:metallocarboxypeptidase activity"/>
    <property type="evidence" value="ECO:0007669"/>
    <property type="project" value="InterPro"/>
</dbReference>
<dbReference type="FunFam" id="3.40.630.10:FF:000070">
    <property type="entry name" value="Putative carboxypeptidase suro-1"/>
    <property type="match status" value="1"/>
</dbReference>
<feature type="compositionally biased region" description="Basic and acidic residues" evidence="13">
    <location>
        <begin position="509"/>
        <end position="522"/>
    </location>
</feature>
<dbReference type="InterPro" id="IPR036990">
    <property type="entry name" value="M14A-like_propep"/>
</dbReference>
<dbReference type="PANTHER" id="PTHR11705">
    <property type="entry name" value="PROTEASE FAMILY M14 CARBOXYPEPTIDASE A,B"/>
    <property type="match status" value="1"/>
</dbReference>
<keyword evidence="8" id="KW-0862">Zinc</keyword>
<dbReference type="Proteomes" id="UP001328107">
    <property type="component" value="Unassembled WGS sequence"/>
</dbReference>
<evidence type="ECO:0000313" key="17">
    <source>
        <dbReference type="EMBL" id="GMR52602.1"/>
    </source>
</evidence>
<dbReference type="Gene3D" id="3.30.70.340">
    <property type="entry name" value="Metallocarboxypeptidase-like"/>
    <property type="match status" value="1"/>
</dbReference>
<feature type="compositionally biased region" description="Low complexity" evidence="13">
    <location>
        <begin position="560"/>
        <end position="631"/>
    </location>
</feature>
<evidence type="ECO:0000256" key="9">
    <source>
        <dbReference type="ARBA" id="ARBA00023049"/>
    </source>
</evidence>
<evidence type="ECO:0000256" key="5">
    <source>
        <dbReference type="ARBA" id="ARBA00022723"/>
    </source>
</evidence>
<keyword evidence="6 14" id="KW-0732">Signal</keyword>
<sequence length="669" mass="77191">MRPLLLLAAVVCITVAVEEDVFTVIRTTPMEEEHLQLLNLLFKEGHKQNLDFWKSPTGLGYSVDIMSTKDKIEELQKLFTSLHMPNNRTIEDVQQLIIDREVNAKKRQEGLGSFAKRMRDEGGAMNKAKYQFGEYHGYGEIVRWLNEIAQEYPQYARVLSIGTTFEGRNIIAIKIGTNTSRTDKKVVWIDGGIHAREWGAIHTALYFIEQLIVGYENRDPMIVSWVDTLNFYIVPVLNPDGFEYTRSDVTPMKRLWRKNRAGITCSKDQWFRDRCCGGVDLNRNFDFHWGGSGSSDDPCSEIYQGSTAFSEMESQAVRNMMFSSELSGKVQAFITLHTYSQMWIHPFSHARKSVPEDIAELKSVGERAVAALEGVYGTKYRFGTGADILYPSSGGSDDWAKAKGGAKYVYLLELRPGEEVWDGFVLDARQLIPMGKETWEGIKVVIGAVYSSEQANLQRDQITQAQIDQRTRPGRPTNKRRGHTIRRPRTRRPGDRIRQMIVRSGRVTGRSEEREERARLEGEAQLMRGVVHRPTHRHRSKPIRPPVARIVTQRPLVDSTTQQPPQVVQQPQQPVQQPRRPVQQQQPQQTARPVQPQQQSFQQQQTFQQQQQRNFQQQQQRFMQPQQPQQQQCRDTSPWCRAWLRQNPDVCRVSSIYMSRECRFTCRFC</sequence>
<evidence type="ECO:0000256" key="11">
    <source>
        <dbReference type="PROSITE-ProRule" id="PRU01005"/>
    </source>
</evidence>
<feature type="chain" id="PRO_5042995844" description="ShKT domain-containing protein" evidence="14">
    <location>
        <begin position="17"/>
        <end position="669"/>
    </location>
</feature>
<dbReference type="PROSITE" id="PS51670">
    <property type="entry name" value="SHKT"/>
    <property type="match status" value="1"/>
</dbReference>
<evidence type="ECO:0000313" key="18">
    <source>
        <dbReference type="Proteomes" id="UP001328107"/>
    </source>
</evidence>
<feature type="domain" description="ShKT" evidence="15">
    <location>
        <begin position="633"/>
        <end position="669"/>
    </location>
</feature>
<dbReference type="InterPro" id="IPR003582">
    <property type="entry name" value="ShKT_dom"/>
</dbReference>
<dbReference type="Gene3D" id="3.40.630.10">
    <property type="entry name" value="Zn peptidases"/>
    <property type="match status" value="1"/>
</dbReference>
<dbReference type="PANTHER" id="PTHR11705:SF54">
    <property type="entry name" value="SHKT DOMAIN-CONTAINING PROTEIN"/>
    <property type="match status" value="1"/>
</dbReference>
<evidence type="ECO:0000256" key="14">
    <source>
        <dbReference type="SAM" id="SignalP"/>
    </source>
</evidence>
<comment type="cofactor">
    <cofactor evidence="1">
        <name>Zn(2+)</name>
        <dbReference type="ChEBI" id="CHEBI:29105"/>
    </cofactor>
</comment>
<evidence type="ECO:0000256" key="7">
    <source>
        <dbReference type="ARBA" id="ARBA00022801"/>
    </source>
</evidence>
<dbReference type="SUPFAM" id="SSF53187">
    <property type="entry name" value="Zn-dependent exopeptidases"/>
    <property type="match status" value="1"/>
</dbReference>
<keyword evidence="4" id="KW-0645">Protease</keyword>
<dbReference type="PRINTS" id="PR00765">
    <property type="entry name" value="CRBOXYPTASEA"/>
</dbReference>
<keyword evidence="5" id="KW-0479">Metal-binding</keyword>
<name>A0AAN5I532_9BILA</name>
<protein>
    <recommendedName>
        <fullName evidence="19">ShKT domain-containing protein</fullName>
    </recommendedName>
</protein>
<feature type="domain" description="Peptidase M14" evidence="16">
    <location>
        <begin position="134"/>
        <end position="449"/>
    </location>
</feature>
<feature type="region of interest" description="Disordered" evidence="13">
    <location>
        <begin position="467"/>
        <end position="631"/>
    </location>
</feature>
<proteinExistence type="inferred from homology"/>
<dbReference type="CDD" id="cd03860">
    <property type="entry name" value="M14_CP_A-B_like"/>
    <property type="match status" value="1"/>
</dbReference>
<keyword evidence="9" id="KW-0482">Metalloprotease</keyword>
<evidence type="ECO:0000256" key="6">
    <source>
        <dbReference type="ARBA" id="ARBA00022729"/>
    </source>
</evidence>
<evidence type="ECO:0000256" key="12">
    <source>
        <dbReference type="PROSITE-ProRule" id="PRU01379"/>
    </source>
</evidence>
<dbReference type="InterPro" id="IPR000834">
    <property type="entry name" value="Peptidase_M14"/>
</dbReference>
<comment type="caution">
    <text evidence="11">Lacks conserved residue(s) required for the propagation of feature annotation.</text>
</comment>
<dbReference type="GO" id="GO:0008270">
    <property type="term" value="F:zinc ion binding"/>
    <property type="evidence" value="ECO:0007669"/>
    <property type="project" value="InterPro"/>
</dbReference>
<evidence type="ECO:0008006" key="19">
    <source>
        <dbReference type="Google" id="ProtNLM"/>
    </source>
</evidence>
<dbReference type="EMBL" id="BTRK01000005">
    <property type="protein sequence ID" value="GMR52602.1"/>
    <property type="molecule type" value="Genomic_DNA"/>
</dbReference>
<evidence type="ECO:0000259" key="16">
    <source>
        <dbReference type="PROSITE" id="PS52035"/>
    </source>
</evidence>
<keyword evidence="10" id="KW-1015">Disulfide bond</keyword>
<evidence type="ECO:0000256" key="2">
    <source>
        <dbReference type="ARBA" id="ARBA00005988"/>
    </source>
</evidence>
<evidence type="ECO:0000256" key="3">
    <source>
        <dbReference type="ARBA" id="ARBA00022645"/>
    </source>
</evidence>
<dbReference type="InterPro" id="IPR003146">
    <property type="entry name" value="M14A_act_pep"/>
</dbReference>
<keyword evidence="18" id="KW-1185">Reference proteome</keyword>
<evidence type="ECO:0000256" key="13">
    <source>
        <dbReference type="SAM" id="MobiDB-lite"/>
    </source>
</evidence>
<dbReference type="AlphaFoldDB" id="A0AAN5I532"/>
<accession>A0AAN5I532</accession>
<comment type="similarity">
    <text evidence="2 12">Belongs to the peptidase M14 family.</text>
</comment>
<feature type="signal peptide" evidence="14">
    <location>
        <begin position="1"/>
        <end position="16"/>
    </location>
</feature>
<feature type="active site" description="Proton donor/acceptor" evidence="12">
    <location>
        <position position="413"/>
    </location>
</feature>
<organism evidence="17 18">
    <name type="scientific">Pristionchus mayeri</name>
    <dbReference type="NCBI Taxonomy" id="1317129"/>
    <lineage>
        <taxon>Eukaryota</taxon>
        <taxon>Metazoa</taxon>
        <taxon>Ecdysozoa</taxon>
        <taxon>Nematoda</taxon>
        <taxon>Chromadorea</taxon>
        <taxon>Rhabditida</taxon>
        <taxon>Rhabditina</taxon>
        <taxon>Diplogasteromorpha</taxon>
        <taxon>Diplogasteroidea</taxon>
        <taxon>Neodiplogasteridae</taxon>
        <taxon>Pristionchus</taxon>
    </lineage>
</organism>
<evidence type="ECO:0000256" key="4">
    <source>
        <dbReference type="ARBA" id="ARBA00022670"/>
    </source>
</evidence>
<dbReference type="Pfam" id="PF00246">
    <property type="entry name" value="Peptidase_M14"/>
    <property type="match status" value="1"/>
</dbReference>
<comment type="caution">
    <text evidence="17">The sequence shown here is derived from an EMBL/GenBank/DDBJ whole genome shotgun (WGS) entry which is preliminary data.</text>
</comment>
<feature type="compositionally biased region" description="Basic residues" evidence="13">
    <location>
        <begin position="477"/>
        <end position="491"/>
    </location>
</feature>
<feature type="compositionally biased region" description="Basic residues" evidence="13">
    <location>
        <begin position="530"/>
        <end position="542"/>
    </location>
</feature>
<dbReference type="GO" id="GO:0006508">
    <property type="term" value="P:proteolysis"/>
    <property type="evidence" value="ECO:0007669"/>
    <property type="project" value="UniProtKB-KW"/>
</dbReference>
<evidence type="ECO:0000256" key="10">
    <source>
        <dbReference type="ARBA" id="ARBA00023157"/>
    </source>
</evidence>
<evidence type="ECO:0000256" key="8">
    <source>
        <dbReference type="ARBA" id="ARBA00022833"/>
    </source>
</evidence>